<dbReference type="GO" id="GO:0004673">
    <property type="term" value="F:protein histidine kinase activity"/>
    <property type="evidence" value="ECO:0007669"/>
    <property type="project" value="UniProtKB-EC"/>
</dbReference>
<evidence type="ECO:0000256" key="5">
    <source>
        <dbReference type="ARBA" id="ARBA00023136"/>
    </source>
</evidence>
<dbReference type="Pfam" id="PF02518">
    <property type="entry name" value="HATPase_c"/>
    <property type="match status" value="1"/>
</dbReference>
<dbReference type="SMART" id="SM00091">
    <property type="entry name" value="PAS"/>
    <property type="match status" value="1"/>
</dbReference>
<dbReference type="AlphaFoldDB" id="A0A1W1VVF6"/>
<gene>
    <name evidence="8" type="ORF">SAMN00790413_06440</name>
</gene>
<protein>
    <recommendedName>
        <fullName evidence="2">histidine kinase</fullName>
        <ecNumber evidence="2">2.7.13.3</ecNumber>
    </recommendedName>
</protein>
<dbReference type="Pfam" id="PF13426">
    <property type="entry name" value="PAS_9"/>
    <property type="match status" value="1"/>
</dbReference>
<dbReference type="Gene3D" id="3.30.565.10">
    <property type="entry name" value="Histidine kinase-like ATPase, C-terminal domain"/>
    <property type="match status" value="1"/>
</dbReference>
<dbReference type="InterPro" id="IPR005467">
    <property type="entry name" value="His_kinase_dom"/>
</dbReference>
<dbReference type="RefSeq" id="WP_084051243.1">
    <property type="nucleotide sequence ID" value="NZ_FWWU01000010.1"/>
</dbReference>
<dbReference type="SUPFAM" id="SSF55785">
    <property type="entry name" value="PYP-like sensor domain (PAS domain)"/>
    <property type="match status" value="1"/>
</dbReference>
<dbReference type="InterPro" id="IPR035965">
    <property type="entry name" value="PAS-like_dom_sf"/>
</dbReference>
<dbReference type="InterPro" id="IPR050351">
    <property type="entry name" value="BphY/WalK/GraS-like"/>
</dbReference>
<dbReference type="OrthoDB" id="58669at2"/>
<evidence type="ECO:0000256" key="3">
    <source>
        <dbReference type="ARBA" id="ARBA00022679"/>
    </source>
</evidence>
<comment type="catalytic activity">
    <reaction evidence="1">
        <text>ATP + protein L-histidine = ADP + protein N-phospho-L-histidine.</text>
        <dbReference type="EC" id="2.7.13.3"/>
    </reaction>
</comment>
<evidence type="ECO:0000259" key="6">
    <source>
        <dbReference type="PROSITE" id="PS50109"/>
    </source>
</evidence>
<evidence type="ECO:0000313" key="8">
    <source>
        <dbReference type="EMBL" id="SMB97243.1"/>
    </source>
</evidence>
<proteinExistence type="predicted"/>
<dbReference type="PROSITE" id="PS50112">
    <property type="entry name" value="PAS"/>
    <property type="match status" value="1"/>
</dbReference>
<sequence length="399" mass="44807">MTDSEHTLPPAVQRRLQALEEQVRELQVSEQRSATLFYEAPTPAFLLNSQGRIQNVNAAGCGLLGRTPEALLGRRLDEFMPPPSRGSLGTLLKQGAKGQLKQRGEAQLLRVEGSMANVQVDVAVIQREGTFLHFYVGITDVSAYKQAHQHLLDEHATQKQQLLQRALTVRTLNQELDQTVKVFIQQLQLPVARAMSCLGLLRKALPGPSEEFLGPMTNAERAVQQVIALLASIDRYMQVRSMRVRLQRVDLNPVLQDVLKNAQPVMADREVQITHDALPTVQGDRQALYLILDEYVANALKFTKGRELARVHVMVRETEAEHLIGVEDNGTGFNMRSRDKLFQLFGRLHPSREYEGSGIGLATVRRSCERFGGRVWAEGKPGHGATFWFAWPKNLRLQE</sequence>
<dbReference type="GO" id="GO:0007234">
    <property type="term" value="P:osmosensory signaling via phosphorelay pathway"/>
    <property type="evidence" value="ECO:0007669"/>
    <property type="project" value="TreeGrafter"/>
</dbReference>
<keyword evidence="9" id="KW-1185">Reference proteome</keyword>
<evidence type="ECO:0000256" key="2">
    <source>
        <dbReference type="ARBA" id="ARBA00012438"/>
    </source>
</evidence>
<evidence type="ECO:0000256" key="1">
    <source>
        <dbReference type="ARBA" id="ARBA00000085"/>
    </source>
</evidence>
<reference evidence="8 9" key="1">
    <citation type="submission" date="2017-04" db="EMBL/GenBank/DDBJ databases">
        <authorList>
            <person name="Afonso C.L."/>
            <person name="Miller P.J."/>
            <person name="Scott M.A."/>
            <person name="Spackman E."/>
            <person name="Goraichik I."/>
            <person name="Dimitrov K.M."/>
            <person name="Suarez D.L."/>
            <person name="Swayne D.E."/>
        </authorList>
    </citation>
    <scope>NUCLEOTIDE SEQUENCE [LARGE SCALE GENOMIC DNA]</scope>
    <source>
        <strain evidence="8 9">KR-140</strain>
    </source>
</reference>
<dbReference type="InterPro" id="IPR004358">
    <property type="entry name" value="Sig_transdc_His_kin-like_C"/>
</dbReference>
<dbReference type="GO" id="GO:0016020">
    <property type="term" value="C:membrane"/>
    <property type="evidence" value="ECO:0007669"/>
    <property type="project" value="UniProtKB-SubCell"/>
</dbReference>
<feature type="domain" description="PAS" evidence="7">
    <location>
        <begin position="29"/>
        <end position="99"/>
    </location>
</feature>
<dbReference type="GO" id="GO:0030295">
    <property type="term" value="F:protein kinase activator activity"/>
    <property type="evidence" value="ECO:0007669"/>
    <property type="project" value="TreeGrafter"/>
</dbReference>
<feature type="domain" description="Histidine kinase" evidence="6">
    <location>
        <begin position="182"/>
        <end position="395"/>
    </location>
</feature>
<dbReference type="STRING" id="695939.SAMN00790413_06440"/>
<dbReference type="Proteomes" id="UP000192582">
    <property type="component" value="Unassembled WGS sequence"/>
</dbReference>
<dbReference type="PANTHER" id="PTHR42878:SF15">
    <property type="entry name" value="BACTERIOPHYTOCHROME"/>
    <property type="match status" value="1"/>
</dbReference>
<keyword evidence="5" id="KW-0472">Membrane</keyword>
<organism evidence="8 9">
    <name type="scientific">Deinococcus hopiensis KR-140</name>
    <dbReference type="NCBI Taxonomy" id="695939"/>
    <lineage>
        <taxon>Bacteria</taxon>
        <taxon>Thermotogati</taxon>
        <taxon>Deinococcota</taxon>
        <taxon>Deinococci</taxon>
        <taxon>Deinococcales</taxon>
        <taxon>Deinococcaceae</taxon>
        <taxon>Deinococcus</taxon>
    </lineage>
</organism>
<dbReference type="GO" id="GO:0000156">
    <property type="term" value="F:phosphorelay response regulator activity"/>
    <property type="evidence" value="ECO:0007669"/>
    <property type="project" value="TreeGrafter"/>
</dbReference>
<dbReference type="InterPro" id="IPR036890">
    <property type="entry name" value="HATPase_C_sf"/>
</dbReference>
<dbReference type="PROSITE" id="PS50109">
    <property type="entry name" value="HIS_KIN"/>
    <property type="match status" value="1"/>
</dbReference>
<evidence type="ECO:0000256" key="4">
    <source>
        <dbReference type="ARBA" id="ARBA00022777"/>
    </source>
</evidence>
<dbReference type="InterPro" id="IPR003594">
    <property type="entry name" value="HATPase_dom"/>
</dbReference>
<evidence type="ECO:0000259" key="7">
    <source>
        <dbReference type="PROSITE" id="PS50112"/>
    </source>
</evidence>
<keyword evidence="4" id="KW-0418">Kinase</keyword>
<dbReference type="InterPro" id="IPR000014">
    <property type="entry name" value="PAS"/>
</dbReference>
<evidence type="ECO:0000313" key="9">
    <source>
        <dbReference type="Proteomes" id="UP000192582"/>
    </source>
</evidence>
<dbReference type="EC" id="2.7.13.3" evidence="2"/>
<dbReference type="CDD" id="cd00130">
    <property type="entry name" value="PAS"/>
    <property type="match status" value="1"/>
</dbReference>
<dbReference type="SMART" id="SM00387">
    <property type="entry name" value="HATPase_c"/>
    <property type="match status" value="1"/>
</dbReference>
<dbReference type="PRINTS" id="PR00344">
    <property type="entry name" value="BCTRLSENSOR"/>
</dbReference>
<dbReference type="SUPFAM" id="SSF55874">
    <property type="entry name" value="ATPase domain of HSP90 chaperone/DNA topoisomerase II/histidine kinase"/>
    <property type="match status" value="1"/>
</dbReference>
<name>A0A1W1VVF6_9DEIO</name>
<accession>A0A1W1VVF6</accession>
<dbReference type="NCBIfam" id="TIGR00229">
    <property type="entry name" value="sensory_box"/>
    <property type="match status" value="1"/>
</dbReference>
<dbReference type="EMBL" id="FWWU01000010">
    <property type="protein sequence ID" value="SMB97243.1"/>
    <property type="molecule type" value="Genomic_DNA"/>
</dbReference>
<dbReference type="PANTHER" id="PTHR42878">
    <property type="entry name" value="TWO-COMPONENT HISTIDINE KINASE"/>
    <property type="match status" value="1"/>
</dbReference>
<keyword evidence="3" id="KW-0808">Transferase</keyword>
<dbReference type="Gene3D" id="3.30.450.20">
    <property type="entry name" value="PAS domain"/>
    <property type="match status" value="1"/>
</dbReference>